<protein>
    <submittedName>
        <fullName evidence="2">Uncharacterized protein</fullName>
    </submittedName>
</protein>
<accession>A0A101LUX8</accession>
<name>A0A101LUX8_PICGL</name>
<sequence>MGWVQRAHKGKPYKYSKEGPRLRGNSTSFETSVLLINKMTRPYIIGSEEPTTDDVEVNPSNTVMKKGRASVRSI</sequence>
<dbReference type="AlphaFoldDB" id="A0A101LUX8"/>
<reference evidence="2" key="1">
    <citation type="journal article" date="2015" name="Genome Biol. Evol.">
        <title>Organellar Genomes of White Spruce (Picea glauca): Assembly and Annotation.</title>
        <authorList>
            <person name="Jackman S.D."/>
            <person name="Warren R.L."/>
            <person name="Gibb E.A."/>
            <person name="Vandervalk B.P."/>
            <person name="Mohamadi H."/>
            <person name="Chu J."/>
            <person name="Raymond A."/>
            <person name="Pleasance S."/>
            <person name="Coope R."/>
            <person name="Wildung M.R."/>
            <person name="Ritland C.E."/>
            <person name="Bousquet J."/>
            <person name="Jones S.J."/>
            <person name="Bohlmann J."/>
            <person name="Birol I."/>
        </authorList>
    </citation>
    <scope>NUCLEOTIDE SEQUENCE [LARGE SCALE GENOMIC DNA]</scope>
    <source>
        <tissue evidence="2">Flushing bud</tissue>
    </source>
</reference>
<keyword evidence="2" id="KW-0496">Mitochondrion</keyword>
<feature type="compositionally biased region" description="Basic residues" evidence="1">
    <location>
        <begin position="1"/>
        <end position="14"/>
    </location>
</feature>
<evidence type="ECO:0000313" key="2">
    <source>
        <dbReference type="EMBL" id="KUM45829.1"/>
    </source>
</evidence>
<proteinExistence type="predicted"/>
<dbReference type="EMBL" id="LKAM01000015">
    <property type="protein sequence ID" value="KUM45829.1"/>
    <property type="molecule type" value="Genomic_DNA"/>
</dbReference>
<organism evidence="2">
    <name type="scientific">Picea glauca</name>
    <name type="common">White spruce</name>
    <name type="synonym">Pinus glauca</name>
    <dbReference type="NCBI Taxonomy" id="3330"/>
    <lineage>
        <taxon>Eukaryota</taxon>
        <taxon>Viridiplantae</taxon>
        <taxon>Streptophyta</taxon>
        <taxon>Embryophyta</taxon>
        <taxon>Tracheophyta</taxon>
        <taxon>Spermatophyta</taxon>
        <taxon>Pinopsida</taxon>
        <taxon>Pinidae</taxon>
        <taxon>Conifers I</taxon>
        <taxon>Pinales</taxon>
        <taxon>Pinaceae</taxon>
        <taxon>Picea</taxon>
    </lineage>
</organism>
<gene>
    <name evidence="2" type="ORF">ABT39_MTgene2183</name>
</gene>
<geneLocation type="mitochondrion" evidence="2"/>
<evidence type="ECO:0000256" key="1">
    <source>
        <dbReference type="SAM" id="MobiDB-lite"/>
    </source>
</evidence>
<feature type="region of interest" description="Disordered" evidence="1">
    <location>
        <begin position="1"/>
        <end position="24"/>
    </location>
</feature>
<comment type="caution">
    <text evidence="2">The sequence shown here is derived from an EMBL/GenBank/DDBJ whole genome shotgun (WGS) entry which is preliminary data.</text>
</comment>